<comment type="similarity">
    <text evidence="2 12">Belongs to the peptidase M36 family.</text>
</comment>
<sequence>MKLNIILSIIQSLLPLSLAATLRESASHVKDIYLPDPSVTYYNDTEGYPNQDFVKHINTNHIDPNTPDYLEQIYDFRKIATDFINYSFPELEISDYSSITYGENSILVGYHNKQTINSIPVLNSDITITINAETGLIINKSFLTINNVSDVETSDILNADDITKKINLIEAINIITKEYELFEDEFNYNDVIFTQDPIEKGIIIKNVPFTTDKKIIAKMGYYGTKEENEETKLNLIWNIKFNYEYQYYTIQYDIPQKKILTVYDNISNLNVIPYDNMGTIDGDDWYFKIIENAFIKNASPNGWNKVGNINYYVTMGNNARVYSNIENRETIADYNQQFNFRYNKNFSNDKNKEASVTNTFYLINLMHDIFFNLGFTEEKGNFQVENYSGKGIGNDPMTVIIHNYHFASDAVEMNGKDLVRKYFYQNCPFMCTSTPSDGQYPIIHMTNLDYATANHGIIHEYTHAVTRRMSSYGRNDNCFSDGNSSEMNEALSEFFASSIAFKKKNNPTKFGDLYTVPDISKYAHAFGEFFAGALSDAFFLVCDYYRCDPNMLQEFGNMELYELPYNVIFLTNVLNALSHVTCKPYYIDLRNAIIEEAENNYIIRDDKFFKCLLWIGFAKRGLGYNANNEIEYRNGNYHYINNYDVPESCKDYSYLI</sequence>
<feature type="active site" evidence="10">
    <location>
        <position position="460"/>
    </location>
</feature>
<dbReference type="GO" id="GO:0004222">
    <property type="term" value="F:metalloendopeptidase activity"/>
    <property type="evidence" value="ECO:0007669"/>
    <property type="project" value="InterPro"/>
</dbReference>
<feature type="binding site" evidence="11">
    <location>
        <position position="489"/>
    </location>
    <ligand>
        <name>Zn(2+)</name>
        <dbReference type="ChEBI" id="CHEBI:29105"/>
        <note>catalytic</note>
    </ligand>
</feature>
<keyword evidence="3 12" id="KW-0964">Secreted</keyword>
<evidence type="ECO:0000256" key="7">
    <source>
        <dbReference type="ARBA" id="ARBA00022833"/>
    </source>
</evidence>
<comment type="caution">
    <text evidence="14">The sequence shown here is derived from an EMBL/GenBank/DDBJ whole genome shotgun (WGS) entry which is preliminary data.</text>
</comment>
<feature type="binding site" evidence="11">
    <location>
        <position position="463"/>
    </location>
    <ligand>
        <name>Zn(2+)</name>
        <dbReference type="ChEBI" id="CHEBI:29105"/>
        <note>catalytic</note>
    </ligand>
</feature>
<evidence type="ECO:0000256" key="8">
    <source>
        <dbReference type="ARBA" id="ARBA00023049"/>
    </source>
</evidence>
<keyword evidence="8 12" id="KW-0482">Metalloprotease</keyword>
<dbReference type="EMBL" id="MCFH01000175">
    <property type="protein sequence ID" value="ORX35206.1"/>
    <property type="molecule type" value="Genomic_DNA"/>
</dbReference>
<dbReference type="PANTHER" id="PTHR33478">
    <property type="entry name" value="EXTRACELLULAR METALLOPROTEINASE MEP"/>
    <property type="match status" value="1"/>
</dbReference>
<reference evidence="14 15" key="2">
    <citation type="submission" date="2016-08" db="EMBL/GenBank/DDBJ databases">
        <title>Pervasive Adenine N6-methylation of Active Genes in Fungi.</title>
        <authorList>
            <consortium name="DOE Joint Genome Institute"/>
            <person name="Mondo S.J."/>
            <person name="Dannebaum R.O."/>
            <person name="Kuo R.C."/>
            <person name="Labutti K."/>
            <person name="Haridas S."/>
            <person name="Kuo A."/>
            <person name="Salamov A."/>
            <person name="Ahrendt S.R."/>
            <person name="Lipzen A."/>
            <person name="Sullivan W."/>
            <person name="Andreopoulos W.B."/>
            <person name="Clum A."/>
            <person name="Lindquist E."/>
            <person name="Daum C."/>
            <person name="Ramamoorthy G.K."/>
            <person name="Gryganskyi A."/>
            <person name="Culley D."/>
            <person name="Magnuson J.K."/>
            <person name="James T.Y."/>
            <person name="O'Malley M.A."/>
            <person name="Stajich J.E."/>
            <person name="Spatafora J.W."/>
            <person name="Visel A."/>
            <person name="Grigoriev I.V."/>
        </authorList>
    </citation>
    <scope>NUCLEOTIDE SEQUENCE [LARGE SCALE GENOMIC DNA]</scope>
    <source>
        <strain evidence="15">finn</strain>
        <strain evidence="14">Finn</strain>
    </source>
</reference>
<keyword evidence="12" id="KW-0732">Signal</keyword>
<evidence type="ECO:0000256" key="9">
    <source>
        <dbReference type="ARBA" id="ARBA00023145"/>
    </source>
</evidence>
<keyword evidence="6 12" id="KW-0378">Hydrolase</keyword>
<feature type="binding site" evidence="11">
    <location>
        <position position="459"/>
    </location>
    <ligand>
        <name>Zn(2+)</name>
        <dbReference type="ChEBI" id="CHEBI:29105"/>
        <note>catalytic</note>
    </ligand>
</feature>
<evidence type="ECO:0000256" key="2">
    <source>
        <dbReference type="ARBA" id="ARBA00006006"/>
    </source>
</evidence>
<evidence type="ECO:0000256" key="11">
    <source>
        <dbReference type="PIRSR" id="PIRSR601842-2"/>
    </source>
</evidence>
<accession>A0A1Y1UVD9</accession>
<evidence type="ECO:0000313" key="13">
    <source>
        <dbReference type="EMBL" id="ORX35206.1"/>
    </source>
</evidence>
<dbReference type="Pfam" id="PF02128">
    <property type="entry name" value="Peptidase_M36"/>
    <property type="match status" value="1"/>
</dbReference>
<reference evidence="14 15" key="1">
    <citation type="submission" date="2016-08" db="EMBL/GenBank/DDBJ databases">
        <title>Genomes of anaerobic fungi encode conserved fungal cellulosomes for biomass hydrolysis.</title>
        <authorList>
            <consortium name="DOE Joint Genome Institute"/>
            <person name="Haitjema C.H."/>
            <person name="Gilmore S.P."/>
            <person name="Henske J.K."/>
            <person name="Solomon K.V."/>
            <person name="De Groot R."/>
            <person name="Kuo A."/>
            <person name="Mondo S.J."/>
            <person name="Salamov A.A."/>
            <person name="Labutti K."/>
            <person name="Zhao Z."/>
            <person name="Chiniquy J."/>
            <person name="Barry K."/>
            <person name="Brewer H.M."/>
            <person name="Purvine S.O."/>
            <person name="Wright A.T."/>
            <person name="Boxma B."/>
            <person name="Van Alen T."/>
            <person name="Hackstein J.H."/>
            <person name="Baker S.E."/>
            <person name="Grigoriev I.V."/>
            <person name="O'Malley M.A."/>
        </authorList>
    </citation>
    <scope>NUCLEOTIDE SEQUENCE [LARGE SCALE GENOMIC DNA]</scope>
    <source>
        <strain evidence="14">Finn</strain>
        <strain evidence="15">finn</strain>
    </source>
</reference>
<keyword evidence="5 11" id="KW-0479">Metal-binding</keyword>
<feature type="signal peptide" evidence="12">
    <location>
        <begin position="1"/>
        <end position="19"/>
    </location>
</feature>
<evidence type="ECO:0000256" key="6">
    <source>
        <dbReference type="ARBA" id="ARBA00022801"/>
    </source>
</evidence>
<dbReference type="OrthoDB" id="3227768at2759"/>
<dbReference type="Gene3D" id="3.10.170.10">
    <property type="match status" value="1"/>
</dbReference>
<dbReference type="Gene3D" id="1.10.390.10">
    <property type="entry name" value="Neutral Protease Domain 2"/>
    <property type="match status" value="1"/>
</dbReference>
<evidence type="ECO:0000256" key="1">
    <source>
        <dbReference type="ARBA" id="ARBA00004613"/>
    </source>
</evidence>
<evidence type="ECO:0000256" key="5">
    <source>
        <dbReference type="ARBA" id="ARBA00022723"/>
    </source>
</evidence>
<dbReference type="GO" id="GO:0005615">
    <property type="term" value="C:extracellular space"/>
    <property type="evidence" value="ECO:0007669"/>
    <property type="project" value="InterPro"/>
</dbReference>
<evidence type="ECO:0000256" key="10">
    <source>
        <dbReference type="PIRSR" id="PIRSR601842-1"/>
    </source>
</evidence>
<gene>
    <name evidence="14" type="ORF">BCR36DRAFT_364028</name>
    <name evidence="13" type="ORF">BCR36DRAFT_365191</name>
</gene>
<feature type="chain" id="PRO_5011807070" description="Extracellular metalloproteinase" evidence="12">
    <location>
        <begin position="20"/>
        <end position="656"/>
    </location>
</feature>
<comment type="subcellular location">
    <subcellularLocation>
        <location evidence="1 12">Secreted</location>
    </subcellularLocation>
</comment>
<evidence type="ECO:0000256" key="3">
    <source>
        <dbReference type="ARBA" id="ARBA00022525"/>
    </source>
</evidence>
<comment type="cofactor">
    <cofactor evidence="11">
        <name>Zn(2+)</name>
        <dbReference type="ChEBI" id="CHEBI:29105"/>
    </cofactor>
    <text evidence="11">Binds 1 zinc ion per subunit.</text>
</comment>
<keyword evidence="15" id="KW-1185">Reference proteome</keyword>
<organism evidence="14 15">
    <name type="scientific">Piromyces finnis</name>
    <dbReference type="NCBI Taxonomy" id="1754191"/>
    <lineage>
        <taxon>Eukaryota</taxon>
        <taxon>Fungi</taxon>
        <taxon>Fungi incertae sedis</taxon>
        <taxon>Chytridiomycota</taxon>
        <taxon>Chytridiomycota incertae sedis</taxon>
        <taxon>Neocallimastigomycetes</taxon>
        <taxon>Neocallimastigales</taxon>
        <taxon>Neocallimastigaceae</taxon>
        <taxon>Piromyces</taxon>
    </lineage>
</organism>
<evidence type="ECO:0000313" key="14">
    <source>
        <dbReference type="EMBL" id="ORX41558.1"/>
    </source>
</evidence>
<keyword evidence="7 11" id="KW-0862">Zinc</keyword>
<evidence type="ECO:0000313" key="15">
    <source>
        <dbReference type="Proteomes" id="UP000193719"/>
    </source>
</evidence>
<protein>
    <recommendedName>
        <fullName evidence="12">Extracellular metalloproteinase</fullName>
        <ecNumber evidence="12">3.4.24.-</ecNumber>
    </recommendedName>
    <alternativeName>
        <fullName evidence="12">Fungalysin</fullName>
    </alternativeName>
</protein>
<dbReference type="InterPro" id="IPR050371">
    <property type="entry name" value="Fungal_virulence_M36"/>
</dbReference>
<name>A0A1Y1UVD9_9FUNG</name>
<dbReference type="EMBL" id="MCFH01000083">
    <property type="protein sequence ID" value="ORX41558.1"/>
    <property type="molecule type" value="Genomic_DNA"/>
</dbReference>
<dbReference type="PANTHER" id="PTHR33478:SF1">
    <property type="entry name" value="EXTRACELLULAR METALLOPROTEINASE MEP"/>
    <property type="match status" value="1"/>
</dbReference>
<proteinExistence type="inferred from homology"/>
<keyword evidence="9 12" id="KW-0865">Zymogen</keyword>
<keyword evidence="4 12" id="KW-0645">Protease</keyword>
<evidence type="ECO:0000256" key="12">
    <source>
        <dbReference type="RuleBase" id="RU364017"/>
    </source>
</evidence>
<dbReference type="GO" id="GO:0008270">
    <property type="term" value="F:zinc ion binding"/>
    <property type="evidence" value="ECO:0007669"/>
    <property type="project" value="InterPro"/>
</dbReference>
<dbReference type="EC" id="3.4.24.-" evidence="12"/>
<evidence type="ECO:0000256" key="4">
    <source>
        <dbReference type="ARBA" id="ARBA00022670"/>
    </source>
</evidence>
<dbReference type="Proteomes" id="UP000193719">
    <property type="component" value="Unassembled WGS sequence"/>
</dbReference>
<dbReference type="AlphaFoldDB" id="A0A1Y1UVD9"/>
<dbReference type="InterPro" id="IPR001842">
    <property type="entry name" value="Peptidase_M36"/>
</dbReference>
<dbReference type="InterPro" id="IPR027268">
    <property type="entry name" value="Peptidase_M4/M1_CTD_sf"/>
</dbReference>
<dbReference type="SUPFAM" id="SSF55486">
    <property type="entry name" value="Metalloproteases ('zincins'), catalytic domain"/>
    <property type="match status" value="1"/>
</dbReference>
<dbReference type="GO" id="GO:0006508">
    <property type="term" value="P:proteolysis"/>
    <property type="evidence" value="ECO:0007669"/>
    <property type="project" value="UniProtKB-KW"/>
</dbReference>